<organism evidence="2 3">
    <name type="scientific">Talaromyces proteolyticus</name>
    <dbReference type="NCBI Taxonomy" id="1131652"/>
    <lineage>
        <taxon>Eukaryota</taxon>
        <taxon>Fungi</taxon>
        <taxon>Dikarya</taxon>
        <taxon>Ascomycota</taxon>
        <taxon>Pezizomycotina</taxon>
        <taxon>Eurotiomycetes</taxon>
        <taxon>Eurotiomycetidae</taxon>
        <taxon>Eurotiales</taxon>
        <taxon>Trichocomaceae</taxon>
        <taxon>Talaromyces</taxon>
        <taxon>Talaromyces sect. Bacilispori</taxon>
    </lineage>
</organism>
<feature type="transmembrane region" description="Helical" evidence="1">
    <location>
        <begin position="261"/>
        <end position="282"/>
    </location>
</feature>
<keyword evidence="3" id="KW-1185">Reference proteome</keyword>
<feature type="transmembrane region" description="Helical" evidence="1">
    <location>
        <begin position="109"/>
        <end position="132"/>
    </location>
</feature>
<evidence type="ECO:0000313" key="3">
    <source>
        <dbReference type="Proteomes" id="UP001201262"/>
    </source>
</evidence>
<comment type="caution">
    <text evidence="2">The sequence shown here is derived from an EMBL/GenBank/DDBJ whole genome shotgun (WGS) entry which is preliminary data.</text>
</comment>
<dbReference type="Proteomes" id="UP001201262">
    <property type="component" value="Unassembled WGS sequence"/>
</dbReference>
<protein>
    <submittedName>
        <fullName evidence="2">Uncharacterized protein</fullName>
    </submittedName>
</protein>
<dbReference type="EMBL" id="JAJTJA010000009">
    <property type="protein sequence ID" value="KAH8693681.1"/>
    <property type="molecule type" value="Genomic_DNA"/>
</dbReference>
<evidence type="ECO:0000313" key="2">
    <source>
        <dbReference type="EMBL" id="KAH8693681.1"/>
    </source>
</evidence>
<proteinExistence type="predicted"/>
<sequence>MSTICIIQPNPDVTGTGIRISIYVLALGGRIAEFIASQIGDHEDAKELKVAVDSTLSVQGLAVLFTAVIQTFLNKLTLFHAICSIHLLALLGISLPRQVKYENVGPLRLYVWIGIKVSAGCVFIVFATYIWATAKTFGVQPECNASTVYVVFGISIPATSTALRWVMVGTLALTALGTLIGVIMMISFSAFFMWQARRHPNDWETFRYREQRPIEAKSKIEQWMGMINTSSVNIYAMVSLEQTIARNNIGPGEKDWTFGQIIAIFMLVGVVNEGVNFGLAYLDRLKREGRHGD</sequence>
<dbReference type="GeneID" id="70251017"/>
<keyword evidence="1" id="KW-0472">Membrane</keyword>
<feature type="transmembrane region" description="Helical" evidence="1">
    <location>
        <begin position="79"/>
        <end position="97"/>
    </location>
</feature>
<accession>A0AAD4KL60</accession>
<evidence type="ECO:0000256" key="1">
    <source>
        <dbReference type="SAM" id="Phobius"/>
    </source>
</evidence>
<name>A0AAD4KL60_9EURO</name>
<gene>
    <name evidence="2" type="ORF">BGW36DRAFT_429720</name>
</gene>
<dbReference type="AlphaFoldDB" id="A0AAD4KL60"/>
<reference evidence="2" key="1">
    <citation type="submission" date="2021-12" db="EMBL/GenBank/DDBJ databases">
        <title>Convergent genome expansion in fungi linked to evolution of root-endophyte symbiosis.</title>
        <authorList>
            <consortium name="DOE Joint Genome Institute"/>
            <person name="Ke Y.-H."/>
            <person name="Bonito G."/>
            <person name="Liao H.-L."/>
            <person name="Looney B."/>
            <person name="Rojas-Flechas A."/>
            <person name="Nash J."/>
            <person name="Hameed K."/>
            <person name="Schadt C."/>
            <person name="Martin F."/>
            <person name="Crous P.W."/>
            <person name="Miettinen O."/>
            <person name="Magnuson J.K."/>
            <person name="Labbe J."/>
            <person name="Jacobson D."/>
            <person name="Doktycz M.J."/>
            <person name="Veneault-Fourrey C."/>
            <person name="Kuo A."/>
            <person name="Mondo S."/>
            <person name="Calhoun S."/>
            <person name="Riley R."/>
            <person name="Ohm R."/>
            <person name="LaButti K."/>
            <person name="Andreopoulos B."/>
            <person name="Pangilinan J."/>
            <person name="Nolan M."/>
            <person name="Tritt A."/>
            <person name="Clum A."/>
            <person name="Lipzen A."/>
            <person name="Daum C."/>
            <person name="Barry K."/>
            <person name="Grigoriev I.V."/>
            <person name="Vilgalys R."/>
        </authorList>
    </citation>
    <scope>NUCLEOTIDE SEQUENCE</scope>
    <source>
        <strain evidence="2">PMI_201</strain>
    </source>
</reference>
<dbReference type="RefSeq" id="XP_046069351.1">
    <property type="nucleotide sequence ID" value="XM_046220730.1"/>
</dbReference>
<feature type="transmembrane region" description="Helical" evidence="1">
    <location>
        <begin position="173"/>
        <end position="194"/>
    </location>
</feature>
<keyword evidence="1" id="KW-1133">Transmembrane helix</keyword>
<keyword evidence="1" id="KW-0812">Transmembrane</keyword>
<feature type="transmembrane region" description="Helical" evidence="1">
    <location>
        <begin position="147"/>
        <end position="166"/>
    </location>
</feature>